<accession>A0AA94V9F3</accession>
<organism evidence="1 2">
    <name type="scientific">Rhizobium rhizogenes</name>
    <name type="common">Agrobacterium rhizogenes</name>
    <dbReference type="NCBI Taxonomy" id="359"/>
    <lineage>
        <taxon>Bacteria</taxon>
        <taxon>Pseudomonadati</taxon>
        <taxon>Pseudomonadota</taxon>
        <taxon>Alphaproteobacteria</taxon>
        <taxon>Hyphomicrobiales</taxon>
        <taxon>Rhizobiaceae</taxon>
        <taxon>Rhizobium/Agrobacterium group</taxon>
        <taxon>Rhizobium</taxon>
    </lineage>
</organism>
<sequence length="156" mass="16960">MGAQVLDWSRAQVALKRPSRSTRALEAIIRDLIETRDGATYFAERVWGISLRYELGGNHPLVGCSVPDFALADGSRTGELLREGKGLLLNFSADASLEALAGRWNGRISYVAGNAIDQLGLSTVLARPDGIVAWATESVPDKEKFTRAAARWFGEI</sequence>
<dbReference type="Pfam" id="PF21274">
    <property type="entry name" value="Rng_hyd_C"/>
    <property type="match status" value="1"/>
</dbReference>
<dbReference type="AlphaFoldDB" id="A0AA94V9F3"/>
<dbReference type="Gene3D" id="3.40.30.120">
    <property type="match status" value="1"/>
</dbReference>
<gene>
    <name evidence="1" type="ORF">EXN24_22970</name>
</gene>
<evidence type="ECO:0000313" key="1">
    <source>
        <dbReference type="EMBL" id="TRA85358.1"/>
    </source>
</evidence>
<protein>
    <submittedName>
        <fullName evidence="1">Uncharacterized protein</fullName>
    </submittedName>
</protein>
<reference evidence="1 2" key="1">
    <citation type="journal article" date="2019" name="Appl. Microbiol. Biotechnol.">
        <title>Differential efficiency of wild type rhizogenic strains for rol gene transformation of plants.</title>
        <authorList>
            <person name="Desmet S."/>
            <person name="De Keyser E."/>
            <person name="Van Vaerenbergh J."/>
            <person name="Baeyen S."/>
            <person name="Van Huylenbroeck J."/>
            <person name="Geelen D."/>
            <person name="Dhooghe E."/>
        </authorList>
    </citation>
    <scope>NUCLEOTIDE SEQUENCE [LARGE SCALE GENOMIC DNA]</scope>
    <source>
        <strain evidence="1 2">B 4.1</strain>
    </source>
</reference>
<proteinExistence type="predicted"/>
<dbReference type="Proteomes" id="UP000320858">
    <property type="component" value="Unassembled WGS sequence"/>
</dbReference>
<name>A0AA94V9F3_RHIRH</name>
<evidence type="ECO:0000313" key="2">
    <source>
        <dbReference type="Proteomes" id="UP000320858"/>
    </source>
</evidence>
<dbReference type="EMBL" id="SGOB01000007">
    <property type="protein sequence ID" value="TRA85358.1"/>
    <property type="molecule type" value="Genomic_DNA"/>
</dbReference>
<comment type="caution">
    <text evidence="1">The sequence shown here is derived from an EMBL/GenBank/DDBJ whole genome shotgun (WGS) entry which is preliminary data.</text>
</comment>